<protein>
    <submittedName>
        <fullName evidence="2">Lysophospholipase L1-like esterase</fullName>
    </submittedName>
</protein>
<reference evidence="2 3" key="1">
    <citation type="submission" date="2020-10" db="EMBL/GenBank/DDBJ databases">
        <title>Sequencing the genomes of 1000 actinobacteria strains.</title>
        <authorList>
            <person name="Klenk H.-P."/>
        </authorList>
    </citation>
    <scope>NUCLEOTIDE SEQUENCE [LARGE SCALE GENOMIC DNA]</scope>
    <source>
        <strain evidence="2 3">DSM 45157</strain>
    </source>
</reference>
<dbReference type="CDD" id="cd01832">
    <property type="entry name" value="SGNH_hydrolase_like_1"/>
    <property type="match status" value="1"/>
</dbReference>
<dbReference type="EMBL" id="JADBDY010000001">
    <property type="protein sequence ID" value="MBE1460813.1"/>
    <property type="molecule type" value="Genomic_DNA"/>
</dbReference>
<comment type="caution">
    <text evidence="2">The sequence shown here is derived from an EMBL/GenBank/DDBJ whole genome shotgun (WGS) entry which is preliminary data.</text>
</comment>
<evidence type="ECO:0000259" key="1">
    <source>
        <dbReference type="Pfam" id="PF13472"/>
    </source>
</evidence>
<evidence type="ECO:0000313" key="2">
    <source>
        <dbReference type="EMBL" id="MBE1460813.1"/>
    </source>
</evidence>
<dbReference type="Proteomes" id="UP000598217">
    <property type="component" value="Unassembled WGS sequence"/>
</dbReference>
<dbReference type="Pfam" id="PF13472">
    <property type="entry name" value="Lipase_GDSL_2"/>
    <property type="match status" value="1"/>
</dbReference>
<feature type="domain" description="SGNH hydrolase-type esterase" evidence="1">
    <location>
        <begin position="11"/>
        <end position="184"/>
    </location>
</feature>
<sequence>MRLDGDLRYVALGDSQTEGLGDGDEESGYRGWADRLAERLAATGARVDYANLAVRGRLAEQVRTEQLEDALELRPDVATVFAGVNDLIRPGYDAGAVVGHLETMFAELTGVGARVATLTFPDIARIAPLARPLVPRVLDFNARVREAAERHGVAVADTALHEVATDRRLWRGDRLHCSPEGHERIAGAVAHALGIPGSDDSWADPLPPLPAPGVLRTVAAEVRWLGSFLGPWVVRRVRGRSSGDGRTAKRPAPLPVVLCGEGS</sequence>
<accession>A0ABR9HPD1</accession>
<gene>
    <name evidence="2" type="ORF">H4W79_005027</name>
</gene>
<dbReference type="Gene3D" id="3.40.50.1110">
    <property type="entry name" value="SGNH hydrolase"/>
    <property type="match status" value="1"/>
</dbReference>
<dbReference type="RefSeq" id="WP_191267939.1">
    <property type="nucleotide sequence ID" value="NZ_BMXJ01000001.1"/>
</dbReference>
<proteinExistence type="predicted"/>
<dbReference type="InterPro" id="IPR013830">
    <property type="entry name" value="SGNH_hydro"/>
</dbReference>
<organism evidence="2 3">
    <name type="scientific">Nocardiopsis terrae</name>
    <dbReference type="NCBI Taxonomy" id="372655"/>
    <lineage>
        <taxon>Bacteria</taxon>
        <taxon>Bacillati</taxon>
        <taxon>Actinomycetota</taxon>
        <taxon>Actinomycetes</taxon>
        <taxon>Streptosporangiales</taxon>
        <taxon>Nocardiopsidaceae</taxon>
        <taxon>Nocardiopsis</taxon>
    </lineage>
</organism>
<dbReference type="PANTHER" id="PTHR43784:SF2">
    <property type="entry name" value="GDSL-LIKE LIPASE_ACYLHYDROLASE, PUTATIVE (AFU_ORTHOLOGUE AFUA_2G00820)-RELATED"/>
    <property type="match status" value="1"/>
</dbReference>
<keyword evidence="3" id="KW-1185">Reference proteome</keyword>
<name>A0ABR9HPD1_9ACTN</name>
<dbReference type="PANTHER" id="PTHR43784">
    <property type="entry name" value="GDSL-LIKE LIPASE/ACYLHYDROLASE, PUTATIVE (AFU_ORTHOLOGUE AFUA_2G00820)-RELATED"/>
    <property type="match status" value="1"/>
</dbReference>
<evidence type="ECO:0000313" key="3">
    <source>
        <dbReference type="Proteomes" id="UP000598217"/>
    </source>
</evidence>
<dbReference type="InterPro" id="IPR036514">
    <property type="entry name" value="SGNH_hydro_sf"/>
</dbReference>
<dbReference type="SUPFAM" id="SSF52266">
    <property type="entry name" value="SGNH hydrolase"/>
    <property type="match status" value="1"/>
</dbReference>
<dbReference type="InterPro" id="IPR053140">
    <property type="entry name" value="GDSL_Rv0518-like"/>
</dbReference>